<dbReference type="PANTHER" id="PTHR42110:SF1">
    <property type="entry name" value="L-ASPARAGINASE, PUTATIVE (AFU_ORTHOLOGUE AFUA_3G11890)-RELATED"/>
    <property type="match status" value="1"/>
</dbReference>
<reference evidence="2 3" key="1">
    <citation type="submission" date="2016-11" db="EMBL/GenBank/DDBJ databases">
        <authorList>
            <person name="Jaros S."/>
            <person name="Januszkiewicz K."/>
            <person name="Wedrychowicz H."/>
        </authorList>
    </citation>
    <scope>NUCLEOTIDE SEQUENCE [LARGE SCALE GENOMIC DNA]</scope>
    <source>
        <strain evidence="2 3">DSM 4740</strain>
    </source>
</reference>
<sequence length="349" mass="37415">MLKDREQPISLPAVEVFRGEILESLHRATAVACRADGRVVFTLGDPYREVFPRSGLKPFQALAQVETGAVDTLGISNEELALSCASHSAEPGHINTVRRWLKRLGMDAGHLACGARPPHDASVARALFLAGEQETPLHNNCSGKHTGMLSACRQMGWSIEGYQELDHPLQQHIARALGELSGESSLPRTAIDGCSAPTFAMPLASAARAFAQLADPSRLSATRQQAVERIFSAMRAHPWHVAGSHRSCTDFITACPDTVVKMGAEGFYGISLRRLGLGVAIKVDDGAERAGQVAAGAVLEALKAVAPEHTDMVAAWTRKPLINAVGLRVGSVCPSQLWVDRLHPGLHLQ</sequence>
<dbReference type="PANTHER" id="PTHR42110">
    <property type="entry name" value="L-ASPARAGINASE, PUTATIVE (AFU_ORTHOLOGUE AFUA_3G11890)-RELATED"/>
    <property type="match status" value="1"/>
</dbReference>
<dbReference type="Proteomes" id="UP000321726">
    <property type="component" value="Unassembled WGS sequence"/>
</dbReference>
<evidence type="ECO:0000313" key="1">
    <source>
        <dbReference type="EMBL" id="GEN26134.1"/>
    </source>
</evidence>
<dbReference type="AlphaFoldDB" id="A0A1M7MKV1"/>
<dbReference type="Pfam" id="PF06089">
    <property type="entry name" value="Asparaginase_II"/>
    <property type="match status" value="1"/>
</dbReference>
<dbReference type="InterPro" id="IPR010349">
    <property type="entry name" value="Asparaginase_II"/>
</dbReference>
<evidence type="ECO:0000313" key="2">
    <source>
        <dbReference type="EMBL" id="SHM91493.1"/>
    </source>
</evidence>
<gene>
    <name evidence="1" type="ORF">HCU01_40830</name>
    <name evidence="2" type="ORF">SAMN05660971_04247</name>
</gene>
<keyword evidence="4" id="KW-1185">Reference proteome</keyword>
<dbReference type="RefSeq" id="WP_084542083.1">
    <property type="nucleotide sequence ID" value="NZ_BJXU01000189.1"/>
</dbReference>
<evidence type="ECO:0000313" key="3">
    <source>
        <dbReference type="Proteomes" id="UP000184123"/>
    </source>
</evidence>
<organism evidence="2 3">
    <name type="scientific">Halomonas cupida</name>
    <dbReference type="NCBI Taxonomy" id="44933"/>
    <lineage>
        <taxon>Bacteria</taxon>
        <taxon>Pseudomonadati</taxon>
        <taxon>Pseudomonadota</taxon>
        <taxon>Gammaproteobacteria</taxon>
        <taxon>Oceanospirillales</taxon>
        <taxon>Halomonadaceae</taxon>
        <taxon>Halomonas</taxon>
    </lineage>
</organism>
<dbReference type="Proteomes" id="UP000184123">
    <property type="component" value="Unassembled WGS sequence"/>
</dbReference>
<dbReference type="EMBL" id="FRCA01000018">
    <property type="protein sequence ID" value="SHM91493.1"/>
    <property type="molecule type" value="Genomic_DNA"/>
</dbReference>
<dbReference type="EMBL" id="BJXU01000189">
    <property type="protein sequence ID" value="GEN26134.1"/>
    <property type="molecule type" value="Genomic_DNA"/>
</dbReference>
<reference evidence="1 4" key="2">
    <citation type="submission" date="2019-07" db="EMBL/GenBank/DDBJ databases">
        <title>Whole genome shotgun sequence of Halomonas cupida NBRC 102219.</title>
        <authorList>
            <person name="Hosoyama A."/>
            <person name="Uohara A."/>
            <person name="Ohji S."/>
            <person name="Ichikawa N."/>
        </authorList>
    </citation>
    <scope>NUCLEOTIDE SEQUENCE [LARGE SCALE GENOMIC DNA]</scope>
    <source>
        <strain evidence="1 4">NBRC 102219</strain>
    </source>
</reference>
<protein>
    <submittedName>
        <fullName evidence="2">Asparaginase</fullName>
    </submittedName>
</protein>
<name>A0A1M7MKV1_9GAMM</name>
<dbReference type="OrthoDB" id="9780674at2"/>
<accession>A0A1M7MKV1</accession>
<proteinExistence type="predicted"/>
<evidence type="ECO:0000313" key="4">
    <source>
        <dbReference type="Proteomes" id="UP000321726"/>
    </source>
</evidence>